<evidence type="ECO:0000313" key="2">
    <source>
        <dbReference type="EMBL" id="KAH0558570.1"/>
    </source>
</evidence>
<name>A0A9P8LAI9_9PEZI</name>
<dbReference type="EMBL" id="JAGHQM010000806">
    <property type="protein sequence ID" value="KAH0558570.1"/>
    <property type="molecule type" value="Genomic_DNA"/>
</dbReference>
<proteinExistence type="predicted"/>
<accession>A0A9P8LAI9</accession>
<feature type="region of interest" description="Disordered" evidence="1">
    <location>
        <begin position="1"/>
        <end position="21"/>
    </location>
</feature>
<gene>
    <name evidence="2" type="ORF">GP486_004777</name>
</gene>
<evidence type="ECO:0000256" key="1">
    <source>
        <dbReference type="SAM" id="MobiDB-lite"/>
    </source>
</evidence>
<evidence type="ECO:0000313" key="3">
    <source>
        <dbReference type="Proteomes" id="UP000750711"/>
    </source>
</evidence>
<sequence length="220" mass="24143">MSQSSIILRPPNKPSSNADWKPPPVDWLEGTWHVTHSTLSLWKTKKNVRITYKALPPFGGSTSSAHRLDDTVSYQWLNSESYQWLKSIQWLSSDAVKTVHGIDTSSEGGDTSSWDWRGTGWLFFVTSHWEFLGWGGGDSSEDVSPGEDSSTSALPAGGDWAVTYFAKTLFTPAGIDVYSRSEAGLSSAKVAEIRAALAEVDDEDVRKLAGEIFEIARDAP</sequence>
<reference evidence="2" key="1">
    <citation type="submission" date="2021-03" db="EMBL/GenBank/DDBJ databases">
        <title>Comparative genomics and phylogenomic investigation of the class Geoglossomycetes provide insights into ecological specialization and systematics.</title>
        <authorList>
            <person name="Melie T."/>
            <person name="Pirro S."/>
            <person name="Miller A.N."/>
            <person name="Quandt A."/>
        </authorList>
    </citation>
    <scope>NUCLEOTIDE SEQUENCE</scope>
    <source>
        <strain evidence="2">CAQ_001_2017</strain>
    </source>
</reference>
<keyword evidence="3" id="KW-1185">Reference proteome</keyword>
<dbReference type="AlphaFoldDB" id="A0A9P8LAI9"/>
<organism evidence="2 3">
    <name type="scientific">Trichoglossum hirsutum</name>
    <dbReference type="NCBI Taxonomy" id="265104"/>
    <lineage>
        <taxon>Eukaryota</taxon>
        <taxon>Fungi</taxon>
        <taxon>Dikarya</taxon>
        <taxon>Ascomycota</taxon>
        <taxon>Pezizomycotina</taxon>
        <taxon>Geoglossomycetes</taxon>
        <taxon>Geoglossales</taxon>
        <taxon>Geoglossaceae</taxon>
        <taxon>Trichoglossum</taxon>
    </lineage>
</organism>
<comment type="caution">
    <text evidence="2">The sequence shown here is derived from an EMBL/GenBank/DDBJ whole genome shotgun (WGS) entry which is preliminary data.</text>
</comment>
<protein>
    <submittedName>
        <fullName evidence="2">Uncharacterized protein</fullName>
    </submittedName>
</protein>
<dbReference type="Proteomes" id="UP000750711">
    <property type="component" value="Unassembled WGS sequence"/>
</dbReference>